<dbReference type="GO" id="GO:0004473">
    <property type="term" value="F:malate dehydrogenase (decarboxylating) (NADP+) activity"/>
    <property type="evidence" value="ECO:0007669"/>
    <property type="project" value="TreeGrafter"/>
</dbReference>
<evidence type="ECO:0000256" key="2">
    <source>
        <dbReference type="ARBA" id="ARBA00008785"/>
    </source>
</evidence>
<evidence type="ECO:0000256" key="3">
    <source>
        <dbReference type="ARBA" id="ARBA00022723"/>
    </source>
</evidence>
<keyword evidence="12" id="KW-1185">Reference proteome</keyword>
<dbReference type="GO" id="GO:0005739">
    <property type="term" value="C:mitochondrion"/>
    <property type="evidence" value="ECO:0007669"/>
    <property type="project" value="TreeGrafter"/>
</dbReference>
<dbReference type="NCBIfam" id="NF010052">
    <property type="entry name" value="PRK13529.1"/>
    <property type="match status" value="1"/>
</dbReference>
<reference evidence="11 12" key="1">
    <citation type="submission" date="2020-06" db="EMBL/GenBank/DDBJ databases">
        <authorList>
            <person name="Li R."/>
            <person name="Bekaert M."/>
        </authorList>
    </citation>
    <scope>NUCLEOTIDE SEQUENCE [LARGE SCALE GENOMIC DNA]</scope>
    <source>
        <strain evidence="12">wild</strain>
    </source>
</reference>
<dbReference type="SMART" id="SM00919">
    <property type="entry name" value="Malic_M"/>
    <property type="match status" value="1"/>
</dbReference>
<dbReference type="SMART" id="SM01274">
    <property type="entry name" value="malic"/>
    <property type="match status" value="1"/>
</dbReference>
<keyword evidence="3 7" id="KW-0479">Metal-binding</keyword>
<dbReference type="GO" id="GO:0006108">
    <property type="term" value="P:malate metabolic process"/>
    <property type="evidence" value="ECO:0007669"/>
    <property type="project" value="TreeGrafter"/>
</dbReference>
<dbReference type="InterPro" id="IPR012302">
    <property type="entry name" value="Malic_NAD-bd"/>
</dbReference>
<dbReference type="GO" id="GO:0046872">
    <property type="term" value="F:metal ion binding"/>
    <property type="evidence" value="ECO:0007669"/>
    <property type="project" value="UniProtKB-KW"/>
</dbReference>
<feature type="binding site" evidence="7">
    <location>
        <position position="324"/>
    </location>
    <ligand>
        <name>a divalent metal cation</name>
        <dbReference type="ChEBI" id="CHEBI:60240"/>
    </ligand>
</feature>
<evidence type="ECO:0000256" key="4">
    <source>
        <dbReference type="ARBA" id="ARBA00023002"/>
    </source>
</evidence>
<protein>
    <recommendedName>
        <fullName evidence="8">Malic enzyme</fullName>
    </recommendedName>
</protein>
<proteinExistence type="inferred from homology"/>
<comment type="cofactor">
    <cofactor evidence="7">
        <name>Mg(2+)</name>
        <dbReference type="ChEBI" id="CHEBI:18420"/>
    </cofactor>
    <cofactor evidence="7">
        <name>Mn(2+)</name>
        <dbReference type="ChEBI" id="CHEBI:29035"/>
    </cofactor>
    <text evidence="7">Divalent metal cations. Prefers magnesium or manganese.</text>
</comment>
<evidence type="ECO:0000256" key="7">
    <source>
        <dbReference type="PIRSR" id="PIRSR000106-3"/>
    </source>
</evidence>
<feature type="binding site" evidence="7">
    <location>
        <position position="300"/>
    </location>
    <ligand>
        <name>a divalent metal cation</name>
        <dbReference type="ChEBI" id="CHEBI:60240"/>
    </ligand>
</feature>
<evidence type="ECO:0000256" key="5">
    <source>
        <dbReference type="PIRSR" id="PIRSR000106-1"/>
    </source>
</evidence>
<dbReference type="InterPro" id="IPR037062">
    <property type="entry name" value="Malic_N_dom_sf"/>
</dbReference>
<evidence type="ECO:0000256" key="6">
    <source>
        <dbReference type="PIRSR" id="PIRSR000106-2"/>
    </source>
</evidence>
<evidence type="ECO:0000256" key="1">
    <source>
        <dbReference type="ARBA" id="ARBA00001936"/>
    </source>
</evidence>
<dbReference type="Gene3D" id="3.40.50.10380">
    <property type="entry name" value="Malic enzyme, N-terminal domain"/>
    <property type="match status" value="1"/>
</dbReference>
<dbReference type="InterPro" id="IPR001891">
    <property type="entry name" value="Malic_OxRdtase"/>
</dbReference>
<dbReference type="InterPro" id="IPR046346">
    <property type="entry name" value="Aminoacid_DH-like_N_sf"/>
</dbReference>
<sequence>MSDRQMLTKVYNFLKLAEFRKHPFFENVRLASMMVIAFIKRAVFPADFTNNMDQNASATDEKIARPRVRGVDLLRDPLLNKGMAFTLQERQMLGVHGMLPPRVMDQQEQVVSIMENFNRWQNDLDRYIYLMALQDRNEKLFYRVVSEHTELMMPIIYTPTVGLACLKYGLIFRKPRGLYITINDKGHVYDVICNWPIDDVKAIVVTDGERILGLGDLGCYGMGIPVGKLSLYTALAGIQPHQCLPILLDVGTNNESLLKDPLYTGLRMRRDNGPQYDEFIDEFMDAVVKRFGRDVLVQFEDFGNHNAFRFLEKYRHDFCTFNDDIQGTASVAVAGILASIKITKKPLKDNVFVFQGAGEASLGIAHLLLMAMKAKGISEEEGLKKIWMVDSKGLIVKDRPAGGVTGHKELFARDFKPVSTLTEVIKTVKPTAIIGAAAVTGAFTEEILKYMAEINDKPIIFALSNPTSKAECTAEQAYTATQGRCVFASGSPFNAVTMNGKTLVPGQGNNAYIFPGLALAIILSDIRRVTEEIFLKSAEMLSEMVKDEELAQGRVYPPLSKIREVSTKLAVGLTQYAYKNGLALKYPEPEDIDKSIRAYQYSTDYESFIPQMYDWPAVKGSNL</sequence>
<accession>A0A6J7ZV66</accession>
<feature type="domain" description="Malic enzyme NAD-binding" evidence="9">
    <location>
        <begin position="325"/>
        <end position="578"/>
    </location>
</feature>
<dbReference type="SUPFAM" id="SSF51735">
    <property type="entry name" value="NAD(P)-binding Rossmann-fold domains"/>
    <property type="match status" value="1"/>
</dbReference>
<dbReference type="EMBL" id="CACVKT020000104">
    <property type="protein sequence ID" value="CAC5355971.1"/>
    <property type="molecule type" value="Genomic_DNA"/>
</dbReference>
<feature type="active site" description="Proton acceptor" evidence="5">
    <location>
        <position position="228"/>
    </location>
</feature>
<dbReference type="FunFam" id="3.40.50.720:FF:000060">
    <property type="entry name" value="Malic enzyme"/>
    <property type="match status" value="1"/>
</dbReference>
<feature type="active site" description="Proton donor" evidence="5">
    <location>
        <position position="157"/>
    </location>
</feature>
<comment type="similarity">
    <text evidence="2 8">Belongs to the malic enzymes family.</text>
</comment>
<dbReference type="SUPFAM" id="SSF53223">
    <property type="entry name" value="Aminoacid dehydrogenase-like, N-terminal domain"/>
    <property type="match status" value="1"/>
</dbReference>
<evidence type="ECO:0000313" key="12">
    <source>
        <dbReference type="Proteomes" id="UP000507470"/>
    </source>
</evidence>
<dbReference type="CDD" id="cd05312">
    <property type="entry name" value="NAD_bind_1_malic_enz"/>
    <property type="match status" value="1"/>
</dbReference>
<dbReference type="PIRSF" id="PIRSF000106">
    <property type="entry name" value="ME"/>
    <property type="match status" value="1"/>
</dbReference>
<dbReference type="PROSITE" id="PS00331">
    <property type="entry name" value="MALIC_ENZYMES"/>
    <property type="match status" value="1"/>
</dbReference>
<dbReference type="FunFam" id="3.40.50.10380:FF:000004">
    <property type="entry name" value="Malic enzyme"/>
    <property type="match status" value="1"/>
</dbReference>
<dbReference type="PANTHER" id="PTHR23406:SF90">
    <property type="entry name" value="MALIC ENZYME-RELATED"/>
    <property type="match status" value="1"/>
</dbReference>
<feature type="binding site" evidence="6">
    <location>
        <position position="509"/>
    </location>
    <ligand>
        <name>(S)-malate</name>
        <dbReference type="ChEBI" id="CHEBI:15589"/>
    </ligand>
</feature>
<comment type="cofactor">
    <cofactor evidence="1">
        <name>Mn(2+)</name>
        <dbReference type="ChEBI" id="CHEBI:29035"/>
    </cofactor>
</comment>
<dbReference type="Pfam" id="PF00390">
    <property type="entry name" value="malic"/>
    <property type="match status" value="1"/>
</dbReference>
<feature type="binding site" evidence="6">
    <location>
        <position position="465"/>
    </location>
    <ligand>
        <name>(S)-malate</name>
        <dbReference type="ChEBI" id="CHEBI:15589"/>
    </ligand>
</feature>
<gene>
    <name evidence="11" type="ORF">MCOR_386</name>
</gene>
<dbReference type="Proteomes" id="UP000507470">
    <property type="component" value="Unassembled WGS sequence"/>
</dbReference>
<name>A0A6J7ZV66_MYTCO</name>
<dbReference type="InterPro" id="IPR036291">
    <property type="entry name" value="NAD(P)-bd_dom_sf"/>
</dbReference>
<feature type="binding site" evidence="7">
    <location>
        <position position="301"/>
    </location>
    <ligand>
        <name>a divalent metal cation</name>
        <dbReference type="ChEBI" id="CHEBI:60240"/>
    </ligand>
</feature>
<dbReference type="Pfam" id="PF03949">
    <property type="entry name" value="Malic_M"/>
    <property type="match status" value="1"/>
</dbReference>
<evidence type="ECO:0000259" key="9">
    <source>
        <dbReference type="SMART" id="SM00919"/>
    </source>
</evidence>
<dbReference type="OrthoDB" id="5365701at2759"/>
<evidence type="ECO:0000259" key="10">
    <source>
        <dbReference type="SMART" id="SM01274"/>
    </source>
</evidence>
<dbReference type="PRINTS" id="PR00072">
    <property type="entry name" value="MALOXRDTASE"/>
</dbReference>
<dbReference type="InterPro" id="IPR012301">
    <property type="entry name" value="Malic_N_dom"/>
</dbReference>
<dbReference type="Gene3D" id="3.40.50.720">
    <property type="entry name" value="NAD(P)-binding Rossmann-like Domain"/>
    <property type="match status" value="1"/>
</dbReference>
<feature type="domain" description="Malic enzyme N-terminal" evidence="10">
    <location>
        <begin position="134"/>
        <end position="315"/>
    </location>
</feature>
<keyword evidence="4 8" id="KW-0560">Oxidoreductase</keyword>
<evidence type="ECO:0000313" key="11">
    <source>
        <dbReference type="EMBL" id="CAC5355971.1"/>
    </source>
</evidence>
<evidence type="ECO:0000256" key="8">
    <source>
        <dbReference type="RuleBase" id="RU003426"/>
    </source>
</evidence>
<dbReference type="InterPro" id="IPR015884">
    <property type="entry name" value="Malic_enzyme_CS"/>
</dbReference>
<dbReference type="AlphaFoldDB" id="A0A6J7ZV66"/>
<organism evidence="11 12">
    <name type="scientific">Mytilus coruscus</name>
    <name type="common">Sea mussel</name>
    <dbReference type="NCBI Taxonomy" id="42192"/>
    <lineage>
        <taxon>Eukaryota</taxon>
        <taxon>Metazoa</taxon>
        <taxon>Spiralia</taxon>
        <taxon>Lophotrochozoa</taxon>
        <taxon>Mollusca</taxon>
        <taxon>Bivalvia</taxon>
        <taxon>Autobranchia</taxon>
        <taxon>Pteriomorphia</taxon>
        <taxon>Mytilida</taxon>
        <taxon>Mytiloidea</taxon>
        <taxon>Mytilidae</taxon>
        <taxon>Mytilinae</taxon>
        <taxon>Mytilus</taxon>
    </lineage>
</organism>
<dbReference type="GO" id="GO:0051287">
    <property type="term" value="F:NAD binding"/>
    <property type="evidence" value="ECO:0007669"/>
    <property type="project" value="InterPro"/>
</dbReference>
<dbReference type="PANTHER" id="PTHR23406">
    <property type="entry name" value="MALIC ENZYME-RELATED"/>
    <property type="match status" value="1"/>
</dbReference>
<feature type="binding site" evidence="6">
    <location>
        <position position="210"/>
    </location>
    <ligand>
        <name>(S)-malate</name>
        <dbReference type="ChEBI" id="CHEBI:15589"/>
    </ligand>
</feature>